<dbReference type="RefSeq" id="WP_127917771.1">
    <property type="nucleotide sequence ID" value="NZ_RKLP01000011.1"/>
</dbReference>
<proteinExistence type="predicted"/>
<dbReference type="EMBL" id="RKLP01000011">
    <property type="protein sequence ID" value="RVW07655.1"/>
    <property type="molecule type" value="Genomic_DNA"/>
</dbReference>
<dbReference type="Gene3D" id="2.70.70.10">
    <property type="entry name" value="Glucose Permease (Domain IIA)"/>
    <property type="match status" value="1"/>
</dbReference>
<sequence length="200" mass="20624">MGKHHQSSHNSTRNIDPSKSGIRRRSLKTAAFVAIAGSLLVGGTQLGVATASASPQPAQSAGSVHKFGSNSSVVQPVSGVLTSSYGPRDGGHHNGIDIGASLGTPIYSAAAGKVISAGAASGFGQWVRVQHNDGTITVYGHVDTYIVSVGQRVAAGQQIATVGNRGQSTGPHLHFEVWDPSGRQVDPQVWLRSNGVSPTW</sequence>
<comment type="caution">
    <text evidence="3">The sequence shown here is derived from an EMBL/GenBank/DDBJ whole genome shotgun (WGS) entry which is preliminary data.</text>
</comment>
<feature type="compositionally biased region" description="Polar residues" evidence="1">
    <location>
        <begin position="8"/>
        <end position="17"/>
    </location>
</feature>
<dbReference type="SUPFAM" id="SSF51261">
    <property type="entry name" value="Duplicated hybrid motif"/>
    <property type="match status" value="1"/>
</dbReference>
<feature type="region of interest" description="Disordered" evidence="1">
    <location>
        <begin position="1"/>
        <end position="22"/>
    </location>
</feature>
<dbReference type="AlphaFoldDB" id="A0A3S3E7R1"/>
<organism evidence="3 4">
    <name type="scientific">Prescottella agglutinans</name>
    <dbReference type="NCBI Taxonomy" id="1644129"/>
    <lineage>
        <taxon>Bacteria</taxon>
        <taxon>Bacillati</taxon>
        <taxon>Actinomycetota</taxon>
        <taxon>Actinomycetes</taxon>
        <taxon>Mycobacteriales</taxon>
        <taxon>Nocardiaceae</taxon>
        <taxon>Prescottella</taxon>
    </lineage>
</organism>
<dbReference type="PANTHER" id="PTHR21666">
    <property type="entry name" value="PEPTIDASE-RELATED"/>
    <property type="match status" value="1"/>
</dbReference>
<keyword evidence="4" id="KW-1185">Reference proteome</keyword>
<dbReference type="InterPro" id="IPR011055">
    <property type="entry name" value="Dup_hybrid_motif"/>
</dbReference>
<evidence type="ECO:0000259" key="2">
    <source>
        <dbReference type="Pfam" id="PF01551"/>
    </source>
</evidence>
<dbReference type="InterPro" id="IPR016047">
    <property type="entry name" value="M23ase_b-sheet_dom"/>
</dbReference>
<dbReference type="Pfam" id="PF01551">
    <property type="entry name" value="Peptidase_M23"/>
    <property type="match status" value="1"/>
</dbReference>
<dbReference type="PANTHER" id="PTHR21666:SF270">
    <property type="entry name" value="MUREIN HYDROLASE ACTIVATOR ENVC"/>
    <property type="match status" value="1"/>
</dbReference>
<protein>
    <submittedName>
        <fullName evidence="3">M23 family peptidase</fullName>
    </submittedName>
</protein>
<evidence type="ECO:0000256" key="1">
    <source>
        <dbReference type="SAM" id="MobiDB-lite"/>
    </source>
</evidence>
<dbReference type="CDD" id="cd12797">
    <property type="entry name" value="M23_peptidase"/>
    <property type="match status" value="1"/>
</dbReference>
<feature type="domain" description="M23ase beta-sheet core" evidence="2">
    <location>
        <begin position="92"/>
        <end position="187"/>
    </location>
</feature>
<name>A0A3S3E7R1_9NOCA</name>
<dbReference type="InterPro" id="IPR050570">
    <property type="entry name" value="Cell_wall_metabolism_enzyme"/>
</dbReference>
<accession>A0A3S3E7R1</accession>
<reference evidence="3 4" key="1">
    <citation type="submission" date="2018-11" db="EMBL/GenBank/DDBJ databases">
        <title>Rhodococcus spongicola sp. nov. and Rhodococcus xishaensis sp. nov. from marine sponges.</title>
        <authorList>
            <person name="Li L."/>
            <person name="Lin H.W."/>
        </authorList>
    </citation>
    <scope>NUCLEOTIDE SEQUENCE [LARGE SCALE GENOMIC DNA]</scope>
    <source>
        <strain evidence="3 4">CCTCC AB2014297</strain>
    </source>
</reference>
<dbReference type="GO" id="GO:0004222">
    <property type="term" value="F:metalloendopeptidase activity"/>
    <property type="evidence" value="ECO:0007669"/>
    <property type="project" value="TreeGrafter"/>
</dbReference>
<dbReference type="OrthoDB" id="1099523at2"/>
<gene>
    <name evidence="3" type="ORF">EGT67_19590</name>
</gene>
<evidence type="ECO:0000313" key="4">
    <source>
        <dbReference type="Proteomes" id="UP000286208"/>
    </source>
</evidence>
<dbReference type="Proteomes" id="UP000286208">
    <property type="component" value="Unassembled WGS sequence"/>
</dbReference>
<evidence type="ECO:0000313" key="3">
    <source>
        <dbReference type="EMBL" id="RVW07655.1"/>
    </source>
</evidence>